<dbReference type="InterPro" id="IPR003141">
    <property type="entry name" value="Pol/His_phosphatase_N"/>
</dbReference>
<reference evidence="4" key="1">
    <citation type="submission" date="2017-09" db="EMBL/GenBank/DDBJ databases">
        <title>Depth-based differentiation of microbial function through sediment-hosted aquifers and enrichment of novel symbionts in the deep terrestrial subsurface.</title>
        <authorList>
            <person name="Probst A.J."/>
            <person name="Ladd B."/>
            <person name="Jarett J.K."/>
            <person name="Geller-Mcgrath D.E."/>
            <person name="Sieber C.M.K."/>
            <person name="Emerson J.B."/>
            <person name="Anantharaman K."/>
            <person name="Thomas B.C."/>
            <person name="Malmstrom R."/>
            <person name="Stieglmeier M."/>
            <person name="Klingl A."/>
            <person name="Woyke T."/>
            <person name="Ryan C.M."/>
            <person name="Banfield J.F."/>
        </authorList>
    </citation>
    <scope>NUCLEOTIDE SEQUENCE [LARGE SCALE GENOMIC DNA]</scope>
</reference>
<comment type="caution">
    <text evidence="3">The sequence shown here is derived from an EMBL/GenBank/DDBJ whole genome shotgun (WGS) entry which is preliminary data.</text>
</comment>
<dbReference type="InterPro" id="IPR052018">
    <property type="entry name" value="PHP_domain"/>
</dbReference>
<dbReference type="InterPro" id="IPR004013">
    <property type="entry name" value="PHP_dom"/>
</dbReference>
<dbReference type="GO" id="GO:0035312">
    <property type="term" value="F:5'-3' DNA exonuclease activity"/>
    <property type="evidence" value="ECO:0007669"/>
    <property type="project" value="TreeGrafter"/>
</dbReference>
<feature type="region of interest" description="Disordered" evidence="1">
    <location>
        <begin position="1"/>
        <end position="20"/>
    </location>
</feature>
<evidence type="ECO:0000313" key="3">
    <source>
        <dbReference type="EMBL" id="PIR70632.1"/>
    </source>
</evidence>
<protein>
    <submittedName>
        <fullName evidence="3">Phosphatase</fullName>
    </submittedName>
</protein>
<gene>
    <name evidence="3" type="ORF">COU46_00450</name>
</gene>
<dbReference type="Pfam" id="PF02811">
    <property type="entry name" value="PHP"/>
    <property type="match status" value="1"/>
</dbReference>
<dbReference type="SUPFAM" id="SSF89550">
    <property type="entry name" value="PHP domain-like"/>
    <property type="match status" value="1"/>
</dbReference>
<dbReference type="InterPro" id="IPR016195">
    <property type="entry name" value="Pol/histidinol_Pase-like"/>
</dbReference>
<dbReference type="GO" id="GO:0004534">
    <property type="term" value="F:5'-3' RNA exonuclease activity"/>
    <property type="evidence" value="ECO:0007669"/>
    <property type="project" value="TreeGrafter"/>
</dbReference>
<dbReference type="CDD" id="cd07438">
    <property type="entry name" value="PHP_HisPPase_AMP"/>
    <property type="match status" value="1"/>
</dbReference>
<dbReference type="Gene3D" id="1.10.150.650">
    <property type="match status" value="1"/>
</dbReference>
<dbReference type="EMBL" id="PFCN01000007">
    <property type="protein sequence ID" value="PIR70632.1"/>
    <property type="molecule type" value="Genomic_DNA"/>
</dbReference>
<organism evidence="3 4">
    <name type="scientific">Candidatus Niyogibacteria bacterium CG10_big_fil_rev_8_21_14_0_10_42_19</name>
    <dbReference type="NCBI Taxonomy" id="1974725"/>
    <lineage>
        <taxon>Bacteria</taxon>
        <taxon>Candidatus Niyogiibacteriota</taxon>
    </lineage>
</organism>
<evidence type="ECO:0000256" key="1">
    <source>
        <dbReference type="SAM" id="MobiDB-lite"/>
    </source>
</evidence>
<evidence type="ECO:0000259" key="2">
    <source>
        <dbReference type="SMART" id="SM00481"/>
    </source>
</evidence>
<dbReference type="Gene3D" id="3.20.20.140">
    <property type="entry name" value="Metal-dependent hydrolases"/>
    <property type="match status" value="1"/>
</dbReference>
<accession>A0A2H0TGG8</accession>
<proteinExistence type="predicted"/>
<dbReference type="PANTHER" id="PTHR42924:SF3">
    <property type="entry name" value="POLYMERASE_HISTIDINOL PHOSPHATASE N-TERMINAL DOMAIN-CONTAINING PROTEIN"/>
    <property type="match status" value="1"/>
</dbReference>
<feature type="domain" description="Polymerase/histidinol phosphatase N-terminal" evidence="2">
    <location>
        <begin position="4"/>
        <end position="69"/>
    </location>
</feature>
<dbReference type="SMART" id="SM00481">
    <property type="entry name" value="POLIIIAc"/>
    <property type="match status" value="1"/>
</dbReference>
<dbReference type="Proteomes" id="UP000229383">
    <property type="component" value="Unassembled WGS sequence"/>
</dbReference>
<name>A0A2H0TGG8_9BACT</name>
<evidence type="ECO:0000313" key="4">
    <source>
        <dbReference type="Proteomes" id="UP000229383"/>
    </source>
</evidence>
<dbReference type="AlphaFoldDB" id="A0A2H0TGG8"/>
<dbReference type="PANTHER" id="PTHR42924">
    <property type="entry name" value="EXONUCLEASE"/>
    <property type="match status" value="1"/>
</dbReference>
<sequence>MNKIDLQIHSTSSDGKYPPRELVEMSKNSGLETIAVTDHDTVAGLNEAVSAGKELGLKVIPGIEITSKHEDKEIHILGYGINFEGDKVKKLLVDFKLDRIRRAREMVIRLKKQGFDIEFGDVLREANEAVVARPHIALAILKNEKNKEKLGSISTVHDFIENFIVLGKKAYVERKYVPASRTTSFIHEMRGVAVWSHPAIHYEKDYPLLEEHLKSLVRLGIDGVEAFNPSQTEDETEFLLSVSRQYKLIYTAGSDFHREEEHLRDPSDQRPAQHVGDFKTFGYSLEEILPNLKLALDKRGNKTDQ</sequence>